<proteinExistence type="predicted"/>
<evidence type="ECO:0000313" key="2">
    <source>
        <dbReference type="Proteomes" id="UP000652761"/>
    </source>
</evidence>
<comment type="caution">
    <text evidence="1">The sequence shown here is derived from an EMBL/GenBank/DDBJ whole genome shotgun (WGS) entry which is preliminary data.</text>
</comment>
<accession>A0A843W3M9</accession>
<name>A0A843W3M9_COLES</name>
<sequence length="164" mass="17437">MALDPATRGVFRQSTTTGGLLEHRGDSSQSPELGGFGGFLALAEESFSDLLSLMIGKKVKLLDLENEQVAEGIVMSIDPKKIVMGRSIRRVLVDETKRPLFSGSGGMWKQQKLLDGACPGVELEAIWHCWPCAEAAGPRGGSDASVGGEKVIWVLHIPCTSAGS</sequence>
<evidence type="ECO:0000313" key="1">
    <source>
        <dbReference type="EMBL" id="MQM00321.1"/>
    </source>
</evidence>
<dbReference type="AlphaFoldDB" id="A0A843W3M9"/>
<dbReference type="EMBL" id="NMUH01002493">
    <property type="protein sequence ID" value="MQM00321.1"/>
    <property type="molecule type" value="Genomic_DNA"/>
</dbReference>
<gene>
    <name evidence="1" type="ORF">Taro_033052</name>
</gene>
<keyword evidence="2" id="KW-1185">Reference proteome</keyword>
<reference evidence="1" key="1">
    <citation type="submission" date="2017-07" db="EMBL/GenBank/DDBJ databases">
        <title>Taro Niue Genome Assembly and Annotation.</title>
        <authorList>
            <person name="Atibalentja N."/>
            <person name="Keating K."/>
            <person name="Fields C.J."/>
        </authorList>
    </citation>
    <scope>NUCLEOTIDE SEQUENCE</scope>
    <source>
        <strain evidence="1">Niue_2</strain>
        <tissue evidence="1">Leaf</tissue>
    </source>
</reference>
<dbReference type="Proteomes" id="UP000652761">
    <property type="component" value="Unassembled WGS sequence"/>
</dbReference>
<organism evidence="1 2">
    <name type="scientific">Colocasia esculenta</name>
    <name type="common">Wild taro</name>
    <name type="synonym">Arum esculentum</name>
    <dbReference type="NCBI Taxonomy" id="4460"/>
    <lineage>
        <taxon>Eukaryota</taxon>
        <taxon>Viridiplantae</taxon>
        <taxon>Streptophyta</taxon>
        <taxon>Embryophyta</taxon>
        <taxon>Tracheophyta</taxon>
        <taxon>Spermatophyta</taxon>
        <taxon>Magnoliopsida</taxon>
        <taxon>Liliopsida</taxon>
        <taxon>Araceae</taxon>
        <taxon>Aroideae</taxon>
        <taxon>Colocasieae</taxon>
        <taxon>Colocasia</taxon>
    </lineage>
</organism>
<protein>
    <submittedName>
        <fullName evidence="1">Uncharacterized protein</fullName>
    </submittedName>
</protein>